<organism evidence="2 3">
    <name type="scientific">Nocardia brasiliensis</name>
    <dbReference type="NCBI Taxonomy" id="37326"/>
    <lineage>
        <taxon>Bacteria</taxon>
        <taxon>Bacillati</taxon>
        <taxon>Actinomycetota</taxon>
        <taxon>Actinomycetes</taxon>
        <taxon>Mycobacteriales</taxon>
        <taxon>Nocardiaceae</taxon>
        <taxon>Nocardia</taxon>
    </lineage>
</organism>
<evidence type="ECO:0000256" key="1">
    <source>
        <dbReference type="SAM" id="Phobius"/>
    </source>
</evidence>
<feature type="transmembrane region" description="Helical" evidence="1">
    <location>
        <begin position="128"/>
        <end position="148"/>
    </location>
</feature>
<evidence type="ECO:0000313" key="2">
    <source>
        <dbReference type="EMBL" id="QIS03133.1"/>
    </source>
</evidence>
<feature type="transmembrane region" description="Helical" evidence="1">
    <location>
        <begin position="33"/>
        <end position="52"/>
    </location>
</feature>
<reference evidence="2 3" key="1">
    <citation type="journal article" date="2019" name="ACS Chem. Biol.">
        <title>Identification and Mobilization of a Cryptic Antibiotic Biosynthesis Gene Locus from a Human-Pathogenic Nocardia Isolate.</title>
        <authorList>
            <person name="Herisse M."/>
            <person name="Ishida K."/>
            <person name="Porter J.L."/>
            <person name="Howden B."/>
            <person name="Hertweck C."/>
            <person name="Stinear T.P."/>
            <person name="Pidot S.J."/>
        </authorList>
    </citation>
    <scope>NUCLEOTIDE SEQUENCE [LARGE SCALE GENOMIC DNA]</scope>
    <source>
        <strain evidence="2 3">AUSMDU00024985</strain>
    </source>
</reference>
<sequence>MSPAVRSALLGGAAVVAAGLVWATTGREHGLPSVWALLASLIPFVLATETIASVRPEWFRRGRLIEICALAAFLVVFCFLVPKIFAAALDDDFSRLYSWMRILVPLLILCLALMLRLGGGGPSVARRVGYVGILVMLSGIEDLAFQLLRGKPLAAQWDWADHMTVRLGHVASRNEALAFIAVHLVLAAVVLLLPDRYWRRIGDAVRRRAGGVRRRAIADRRRAPARPR</sequence>
<keyword evidence="1" id="KW-1133">Transmembrane helix</keyword>
<feature type="transmembrane region" description="Helical" evidence="1">
    <location>
        <begin position="97"/>
        <end position="116"/>
    </location>
</feature>
<feature type="transmembrane region" description="Helical" evidence="1">
    <location>
        <begin position="176"/>
        <end position="198"/>
    </location>
</feature>
<keyword evidence="1" id="KW-0812">Transmembrane</keyword>
<evidence type="ECO:0000313" key="3">
    <source>
        <dbReference type="Proteomes" id="UP000501705"/>
    </source>
</evidence>
<accession>A0A6G9XQM9</accession>
<feature type="transmembrane region" description="Helical" evidence="1">
    <location>
        <begin position="64"/>
        <end position="85"/>
    </location>
</feature>
<dbReference type="RefSeq" id="WP_167462201.1">
    <property type="nucleotide sequence ID" value="NZ_CP046171.1"/>
</dbReference>
<proteinExistence type="predicted"/>
<dbReference type="Proteomes" id="UP000501705">
    <property type="component" value="Chromosome"/>
</dbReference>
<protein>
    <submittedName>
        <fullName evidence="2">Uncharacterized protein</fullName>
    </submittedName>
</protein>
<dbReference type="AlphaFoldDB" id="A0A6G9XQM9"/>
<gene>
    <name evidence="2" type="ORF">F5X71_13160</name>
</gene>
<keyword evidence="1" id="KW-0472">Membrane</keyword>
<dbReference type="EMBL" id="CP046171">
    <property type="protein sequence ID" value="QIS03133.1"/>
    <property type="molecule type" value="Genomic_DNA"/>
</dbReference>
<name>A0A6G9XQM9_NOCBR</name>